<reference evidence="2 3" key="1">
    <citation type="submission" date="2017-10" db="EMBL/GenBank/DDBJ databases">
        <title>Genome sequence of Caulobacter mirabilis FWC38.</title>
        <authorList>
            <person name="Fiebig A."/>
            <person name="Crosson S."/>
        </authorList>
    </citation>
    <scope>NUCLEOTIDE SEQUENCE [LARGE SCALE GENOMIC DNA]</scope>
    <source>
        <strain evidence="2 3">FWC 38</strain>
    </source>
</reference>
<dbReference type="InterPro" id="IPR002716">
    <property type="entry name" value="PIN_dom"/>
</dbReference>
<protein>
    <recommendedName>
        <fullName evidence="1">PIN domain-containing protein</fullName>
    </recommendedName>
</protein>
<dbReference type="Proteomes" id="UP000228945">
    <property type="component" value="Chromosome"/>
</dbReference>
<dbReference type="KEGG" id="cmb:CSW64_09465"/>
<organism evidence="2 3">
    <name type="scientific">Caulobacter mirabilis</name>
    <dbReference type="NCBI Taxonomy" id="69666"/>
    <lineage>
        <taxon>Bacteria</taxon>
        <taxon>Pseudomonadati</taxon>
        <taxon>Pseudomonadota</taxon>
        <taxon>Alphaproteobacteria</taxon>
        <taxon>Caulobacterales</taxon>
        <taxon>Caulobacteraceae</taxon>
        <taxon>Caulobacter</taxon>
    </lineage>
</organism>
<evidence type="ECO:0000313" key="3">
    <source>
        <dbReference type="Proteomes" id="UP000228945"/>
    </source>
</evidence>
<dbReference type="AlphaFoldDB" id="A0A2D2AX75"/>
<dbReference type="CDD" id="cd18682">
    <property type="entry name" value="PIN_VapC-like"/>
    <property type="match status" value="1"/>
</dbReference>
<dbReference type="InterPro" id="IPR029060">
    <property type="entry name" value="PIN-like_dom_sf"/>
</dbReference>
<sequence length="126" mass="13432">MSDVLDSSALLAFLFREPGGEAVGPRIAGSHMSAVNAAEVTAKLVQRGYDERDALALWSTLAINVVNYDLDQAQRTGLLHRRTAPAGLSLADRACLVLAEQRGATAVTADRAWTVVDLGIAIEMVR</sequence>
<dbReference type="RefSeq" id="WP_099621872.1">
    <property type="nucleotide sequence ID" value="NZ_CP024201.1"/>
</dbReference>
<dbReference type="Gene3D" id="3.40.50.1010">
    <property type="entry name" value="5'-nuclease"/>
    <property type="match status" value="1"/>
</dbReference>
<dbReference type="SUPFAM" id="SSF88723">
    <property type="entry name" value="PIN domain-like"/>
    <property type="match status" value="1"/>
</dbReference>
<dbReference type="EMBL" id="CP024201">
    <property type="protein sequence ID" value="ATQ42618.1"/>
    <property type="molecule type" value="Genomic_DNA"/>
</dbReference>
<dbReference type="Pfam" id="PF01850">
    <property type="entry name" value="PIN"/>
    <property type="match status" value="1"/>
</dbReference>
<feature type="domain" description="PIN" evidence="1">
    <location>
        <begin position="4"/>
        <end position="116"/>
    </location>
</feature>
<accession>A0A2D2AX75</accession>
<dbReference type="OrthoDB" id="286092at2"/>
<name>A0A2D2AX75_9CAUL</name>
<evidence type="ECO:0000259" key="1">
    <source>
        <dbReference type="Pfam" id="PF01850"/>
    </source>
</evidence>
<proteinExistence type="predicted"/>
<evidence type="ECO:0000313" key="2">
    <source>
        <dbReference type="EMBL" id="ATQ42618.1"/>
    </source>
</evidence>
<gene>
    <name evidence="2" type="ORF">CSW64_09465</name>
</gene>
<keyword evidence="3" id="KW-1185">Reference proteome</keyword>